<keyword evidence="2 5" id="KW-0812">Transmembrane</keyword>
<dbReference type="PANTHER" id="PTHR30249">
    <property type="entry name" value="PUTATIVE SEROTONIN TRANSPORTER"/>
    <property type="match status" value="1"/>
</dbReference>
<feature type="transmembrane region" description="Helical" evidence="5">
    <location>
        <begin position="94"/>
        <end position="117"/>
    </location>
</feature>
<dbReference type="Proteomes" id="UP000018227">
    <property type="component" value="Unassembled WGS sequence"/>
</dbReference>
<dbReference type="HOGENOM" id="CLU_082099_1_0_9"/>
<comment type="subcellular location">
    <subcellularLocation>
        <location evidence="1">Membrane</location>
        <topology evidence="1">Multi-pass membrane protein</topology>
    </subcellularLocation>
</comment>
<dbReference type="GO" id="GO:0016020">
    <property type="term" value="C:membrane"/>
    <property type="evidence" value="ECO:0007669"/>
    <property type="project" value="UniProtKB-SubCell"/>
</dbReference>
<dbReference type="AlphaFoldDB" id="V2Y6K1"/>
<evidence type="ECO:0000256" key="5">
    <source>
        <dbReference type="SAM" id="Phobius"/>
    </source>
</evidence>
<feature type="transmembrane region" description="Helical" evidence="5">
    <location>
        <begin position="65"/>
        <end position="82"/>
    </location>
</feature>
<gene>
    <name evidence="6" type="ORF">GCWU0000282_000882</name>
</gene>
<evidence type="ECO:0000313" key="7">
    <source>
        <dbReference type="Proteomes" id="UP000018227"/>
    </source>
</evidence>
<dbReference type="InterPro" id="IPR007300">
    <property type="entry name" value="CidB/LrgB"/>
</dbReference>
<keyword evidence="3 5" id="KW-1133">Transmembrane helix</keyword>
<feature type="transmembrane region" description="Helical" evidence="5">
    <location>
        <begin position="147"/>
        <end position="173"/>
    </location>
</feature>
<organism evidence="6 7">
    <name type="scientific">Catonella morbi ATCC 51271</name>
    <dbReference type="NCBI Taxonomy" id="592026"/>
    <lineage>
        <taxon>Bacteria</taxon>
        <taxon>Bacillati</taxon>
        <taxon>Bacillota</taxon>
        <taxon>Clostridia</taxon>
        <taxon>Lachnospirales</taxon>
        <taxon>Lachnospiraceae</taxon>
        <taxon>Catonella</taxon>
    </lineage>
</organism>
<dbReference type="OrthoDB" id="9811701at2"/>
<evidence type="ECO:0000256" key="3">
    <source>
        <dbReference type="ARBA" id="ARBA00022989"/>
    </source>
</evidence>
<dbReference type="eggNOG" id="COG1346">
    <property type="taxonomic scope" value="Bacteria"/>
</dbReference>
<reference evidence="6 7" key="1">
    <citation type="submission" date="2013-06" db="EMBL/GenBank/DDBJ databases">
        <authorList>
            <person name="Weinstock G."/>
            <person name="Sodergren E."/>
            <person name="Clifton S."/>
            <person name="Fulton L."/>
            <person name="Fulton B."/>
            <person name="Courtney L."/>
            <person name="Fronick C."/>
            <person name="Harrison M."/>
            <person name="Strong C."/>
            <person name="Farmer C."/>
            <person name="Delahaunty K."/>
            <person name="Markovic C."/>
            <person name="Hall O."/>
            <person name="Minx P."/>
            <person name="Tomlinson C."/>
            <person name="Mitreva M."/>
            <person name="Nelson J."/>
            <person name="Hou S."/>
            <person name="Wollam A."/>
            <person name="Pepin K.H."/>
            <person name="Johnson M."/>
            <person name="Bhonagiri V."/>
            <person name="Nash W.E."/>
            <person name="Warren W."/>
            <person name="Chinwalla A."/>
            <person name="Mardis E.R."/>
            <person name="Wilson R.K."/>
        </authorList>
    </citation>
    <scope>NUCLEOTIDE SEQUENCE [LARGE SCALE GENOMIC DNA]</scope>
    <source>
        <strain evidence="6 7">ATCC 51271</strain>
    </source>
</reference>
<evidence type="ECO:0000313" key="6">
    <source>
        <dbReference type="EMBL" id="ESL03717.1"/>
    </source>
</evidence>
<evidence type="ECO:0000256" key="1">
    <source>
        <dbReference type="ARBA" id="ARBA00004141"/>
    </source>
</evidence>
<protein>
    <submittedName>
        <fullName evidence="6">TIGR00659 family protein</fullName>
    </submittedName>
</protein>
<feature type="transmembrane region" description="Helical" evidence="5">
    <location>
        <begin position="207"/>
        <end position="227"/>
    </location>
</feature>
<comment type="caution">
    <text evidence="6">The sequence shown here is derived from an EMBL/GenBank/DDBJ whole genome shotgun (WGS) entry which is preliminary data.</text>
</comment>
<dbReference type="RefSeq" id="WP_023353766.1">
    <property type="nucleotide sequence ID" value="NZ_KI535367.1"/>
</dbReference>
<keyword evidence="4 5" id="KW-0472">Membrane</keyword>
<evidence type="ECO:0000256" key="2">
    <source>
        <dbReference type="ARBA" id="ARBA00022692"/>
    </source>
</evidence>
<name>V2Y6K1_9FIRM</name>
<dbReference type="PANTHER" id="PTHR30249:SF0">
    <property type="entry name" value="PLASTIDAL GLYCOLATE_GLYCERATE TRANSLOCATOR 1, CHLOROPLASTIC"/>
    <property type="match status" value="1"/>
</dbReference>
<dbReference type="STRING" id="592026.GCWU0000282_000882"/>
<feature type="transmembrane region" description="Helical" evidence="5">
    <location>
        <begin position="6"/>
        <end position="26"/>
    </location>
</feature>
<keyword evidence="7" id="KW-1185">Reference proteome</keyword>
<evidence type="ECO:0000256" key="4">
    <source>
        <dbReference type="ARBA" id="ARBA00023136"/>
    </source>
</evidence>
<sequence>MNGLIQNSTTFGIVVSVIGYEIGLILRKKFNLAILNPLLISIVFVIIGISVVHIDYKAYNHSAQYLSYLLTPATVSLAIPLYKNLMILKKNAVALMTGILSGIIANMVCILSLAVIFNLTHKEYITLLPKSITTVIGMGVSEEFGGIVAITVAVIIITGILGNIISITVFKIFKIVDPIAKGIALGTTSHAVGTAKAMEMGEVEGSVSSLAMIVCGILTLIMVSVFANFI</sequence>
<proteinExistence type="predicted"/>
<accession>V2Y6K1</accession>
<feature type="transmembrane region" description="Helical" evidence="5">
    <location>
        <begin position="33"/>
        <end position="53"/>
    </location>
</feature>
<dbReference type="EMBL" id="ACIL03000007">
    <property type="protein sequence ID" value="ESL03717.1"/>
    <property type="molecule type" value="Genomic_DNA"/>
</dbReference>
<dbReference type="Pfam" id="PF04172">
    <property type="entry name" value="LrgB"/>
    <property type="match status" value="1"/>
</dbReference>